<evidence type="ECO:0000256" key="2">
    <source>
        <dbReference type="HAMAP-Rule" id="MF_00055"/>
    </source>
</evidence>
<dbReference type="InterPro" id="IPR002737">
    <property type="entry name" value="MEMO1_fam"/>
</dbReference>
<dbReference type="HAMAP" id="MF_00055">
    <property type="entry name" value="MEMO1"/>
    <property type="match status" value="1"/>
</dbReference>
<name>A0ABX8JAU9_9BACT</name>
<dbReference type="RefSeq" id="WP_216802248.1">
    <property type="nucleotide sequence ID" value="NZ_CP076723.1"/>
</dbReference>
<reference evidence="3 4" key="1">
    <citation type="submission" date="2021-06" db="EMBL/GenBank/DDBJ databases">
        <title>Gemonas diversity in paddy soil.</title>
        <authorList>
            <person name="Liu G."/>
        </authorList>
    </citation>
    <scope>NUCLEOTIDE SEQUENCE [LARGE SCALE GENOMIC DNA]</scope>
    <source>
        <strain evidence="3 4">RG10</strain>
    </source>
</reference>
<protein>
    <recommendedName>
        <fullName evidence="2">MEMO1 family protein KP004_10430</fullName>
    </recommendedName>
</protein>
<dbReference type="CDD" id="cd07361">
    <property type="entry name" value="MEMO_like"/>
    <property type="match status" value="1"/>
</dbReference>
<gene>
    <name evidence="3" type="primary">amrB</name>
    <name evidence="3" type="ORF">KP004_10430</name>
</gene>
<keyword evidence="4" id="KW-1185">Reference proteome</keyword>
<sequence length="268" mass="28409">MVRQPAVAGKFYTGDPDRLRLELAEMMPQGQGTTQKAIGIIAPHAGYVYSGKAAGTVYAAVEVPDAVLILGPNHTGAGVAAALAPENEWLTPLGPVPVNRRLSQLILEHAPLVREDPLAHRYEHSLEVQVPFLQYRNPGVSIAALCLALPDFPSIARVGEGIARAIAAYGEEVLIVASSDMTHYESAAAAKVKDDQALARLADMDPEGLLKVCREKNITMCGVIPATALLVAAKIMGARSCRLVHYTNSGEVNGDLHSVVAYAALMVS</sequence>
<accession>A0ABX8JAU9</accession>
<organism evidence="3 4">
    <name type="scientific">Geomonas oryzisoli</name>
    <dbReference type="NCBI Taxonomy" id="2847992"/>
    <lineage>
        <taxon>Bacteria</taxon>
        <taxon>Pseudomonadati</taxon>
        <taxon>Thermodesulfobacteriota</taxon>
        <taxon>Desulfuromonadia</taxon>
        <taxon>Geobacterales</taxon>
        <taxon>Geobacteraceae</taxon>
        <taxon>Geomonas</taxon>
    </lineage>
</organism>
<dbReference type="EMBL" id="CP076723">
    <property type="protein sequence ID" value="QWV95558.1"/>
    <property type="molecule type" value="Genomic_DNA"/>
</dbReference>
<dbReference type="PANTHER" id="PTHR11060">
    <property type="entry name" value="PROTEIN MEMO1"/>
    <property type="match status" value="1"/>
</dbReference>
<dbReference type="NCBIfam" id="TIGR04336">
    <property type="entry name" value="AmmeMemoSam_B"/>
    <property type="match status" value="1"/>
</dbReference>
<evidence type="ECO:0000256" key="1">
    <source>
        <dbReference type="ARBA" id="ARBA00006315"/>
    </source>
</evidence>
<evidence type="ECO:0000313" key="4">
    <source>
        <dbReference type="Proteomes" id="UP000683557"/>
    </source>
</evidence>
<proteinExistence type="inferred from homology"/>
<evidence type="ECO:0000313" key="3">
    <source>
        <dbReference type="EMBL" id="QWV95558.1"/>
    </source>
</evidence>
<dbReference type="Pfam" id="PF01875">
    <property type="entry name" value="Memo"/>
    <property type="match status" value="1"/>
</dbReference>
<comment type="similarity">
    <text evidence="1 2">Belongs to the MEMO1 family.</text>
</comment>
<dbReference type="PANTHER" id="PTHR11060:SF0">
    <property type="entry name" value="PROTEIN MEMO1"/>
    <property type="match status" value="1"/>
</dbReference>
<dbReference type="Proteomes" id="UP000683557">
    <property type="component" value="Chromosome"/>
</dbReference>